<dbReference type="PANTHER" id="PTHR23407:SF11">
    <property type="entry name" value="CHROMOSOME UNDETERMINED SCAFFOLD_24, WHOLE GENOME SHOTGUN SEQUENCE"/>
    <property type="match status" value="1"/>
</dbReference>
<name>A0A345Z3Y8_9MOLU</name>
<feature type="binding site" evidence="1">
    <location>
        <position position="55"/>
    </location>
    <ligand>
        <name>substrate</name>
    </ligand>
</feature>
<dbReference type="NCBIfam" id="TIGR02727">
    <property type="entry name" value="MTHFS_bact"/>
    <property type="match status" value="1"/>
</dbReference>
<dbReference type="GO" id="GO:0046872">
    <property type="term" value="F:metal ion binding"/>
    <property type="evidence" value="ECO:0007669"/>
    <property type="project" value="UniProtKB-KW"/>
</dbReference>
<evidence type="ECO:0000256" key="2">
    <source>
        <dbReference type="RuleBase" id="RU361279"/>
    </source>
</evidence>
<dbReference type="InterPro" id="IPR024185">
    <property type="entry name" value="FTHF_cligase-like_sf"/>
</dbReference>
<dbReference type="KEGG" id="salx:SALLE_v1c06470"/>
<keyword evidence="3" id="KW-0436">Ligase</keyword>
<accession>A0A345Z3Y8</accession>
<keyword evidence="1 2" id="KW-0547">Nucleotide-binding</keyword>
<feature type="binding site" evidence="1">
    <location>
        <begin position="4"/>
        <end position="8"/>
    </location>
    <ligand>
        <name>ATP</name>
        <dbReference type="ChEBI" id="CHEBI:30616"/>
    </ligand>
</feature>
<feature type="binding site" evidence="1">
    <location>
        <begin position="133"/>
        <end position="141"/>
    </location>
    <ligand>
        <name>ATP</name>
        <dbReference type="ChEBI" id="CHEBI:30616"/>
    </ligand>
</feature>
<dbReference type="GO" id="GO:0030272">
    <property type="term" value="F:5-formyltetrahydrofolate cyclo-ligase activity"/>
    <property type="evidence" value="ECO:0007669"/>
    <property type="project" value="UniProtKB-EC"/>
</dbReference>
<evidence type="ECO:0000256" key="1">
    <source>
        <dbReference type="PIRSR" id="PIRSR006806-1"/>
    </source>
</evidence>
<dbReference type="Proteomes" id="UP000254792">
    <property type="component" value="Chromosome"/>
</dbReference>
<dbReference type="GO" id="GO:0035999">
    <property type="term" value="P:tetrahydrofolate interconversion"/>
    <property type="evidence" value="ECO:0007669"/>
    <property type="project" value="TreeGrafter"/>
</dbReference>
<keyword evidence="4" id="KW-1185">Reference proteome</keyword>
<dbReference type="InterPro" id="IPR002698">
    <property type="entry name" value="FTHF_cligase"/>
</dbReference>
<keyword evidence="2" id="KW-0460">Magnesium</keyword>
<dbReference type="GO" id="GO:0005524">
    <property type="term" value="F:ATP binding"/>
    <property type="evidence" value="ECO:0007669"/>
    <property type="project" value="UniProtKB-KW"/>
</dbReference>
<dbReference type="GO" id="GO:0009396">
    <property type="term" value="P:folic acid-containing compound biosynthetic process"/>
    <property type="evidence" value="ECO:0007669"/>
    <property type="project" value="TreeGrafter"/>
</dbReference>
<dbReference type="PANTHER" id="PTHR23407">
    <property type="entry name" value="ATPASE INHIBITOR/5-FORMYLTETRAHYDROFOLATE CYCLO-LIGASE"/>
    <property type="match status" value="1"/>
</dbReference>
<comment type="similarity">
    <text evidence="2">Belongs to the 5-formyltetrahydrofolate cyclo-ligase family.</text>
</comment>
<keyword evidence="1 2" id="KW-0067">ATP-binding</keyword>
<comment type="cofactor">
    <cofactor evidence="2">
        <name>Mg(2+)</name>
        <dbReference type="ChEBI" id="CHEBI:18420"/>
    </cofactor>
</comment>
<reference evidence="3 4" key="1">
    <citation type="submission" date="2018-07" db="EMBL/GenBank/DDBJ databases">
        <title>Complete genome sequence of Spiroplasma alleghenense PLHS-1 (ATCC 51752).</title>
        <authorList>
            <person name="Chou L."/>
            <person name="Lee T.-Y."/>
            <person name="Tsai Y.-M."/>
            <person name="Kuo C.-H."/>
        </authorList>
    </citation>
    <scope>NUCLEOTIDE SEQUENCE [LARGE SCALE GENOMIC DNA]</scope>
    <source>
        <strain evidence="3 4">PLHS-1</strain>
    </source>
</reference>
<comment type="catalytic activity">
    <reaction evidence="2">
        <text>(6S)-5-formyl-5,6,7,8-tetrahydrofolate + ATP = (6R)-5,10-methenyltetrahydrofolate + ADP + phosphate</text>
        <dbReference type="Rhea" id="RHEA:10488"/>
        <dbReference type="ChEBI" id="CHEBI:30616"/>
        <dbReference type="ChEBI" id="CHEBI:43474"/>
        <dbReference type="ChEBI" id="CHEBI:57455"/>
        <dbReference type="ChEBI" id="CHEBI:57457"/>
        <dbReference type="ChEBI" id="CHEBI:456216"/>
        <dbReference type="EC" id="6.3.3.2"/>
    </reaction>
</comment>
<dbReference type="InterPro" id="IPR037171">
    <property type="entry name" value="NagB/RpiA_transferase-like"/>
</dbReference>
<dbReference type="PIRSF" id="PIRSF006806">
    <property type="entry name" value="FTHF_cligase"/>
    <property type="match status" value="1"/>
</dbReference>
<sequence length="186" mass="21608">MSLKAKLRQKFKVLVSEFSESQKNNENQVITDWVINYLKKNNLTKIGIYNSMPNEVSTIKIVDFCLNNAIEVFVPKMCPYYSLEFYQIFENSNWEQNNPYNIKEPKELTSKVDLNDLQIIIVPILGFDDKKNRLGRGKGYYDRTLVKLSNTIKIGLAFSCQKHQEVLPIEENDVPLDFIVTGKFTL</sequence>
<dbReference type="SUPFAM" id="SSF100950">
    <property type="entry name" value="NagB/RpiA/CoA transferase-like"/>
    <property type="match status" value="1"/>
</dbReference>
<organism evidence="3 4">
    <name type="scientific">Spiroplasma alleghenense</name>
    <dbReference type="NCBI Taxonomy" id="216931"/>
    <lineage>
        <taxon>Bacteria</taxon>
        <taxon>Bacillati</taxon>
        <taxon>Mycoplasmatota</taxon>
        <taxon>Mollicutes</taxon>
        <taxon>Entomoplasmatales</taxon>
        <taxon>Spiroplasmataceae</taxon>
        <taxon>Spiroplasma</taxon>
    </lineage>
</organism>
<dbReference type="Gene3D" id="3.40.50.10420">
    <property type="entry name" value="NagB/RpiA/CoA transferase-like"/>
    <property type="match status" value="1"/>
</dbReference>
<gene>
    <name evidence="3" type="ORF">SALLE_v1c06470</name>
</gene>
<keyword evidence="2" id="KW-0479">Metal-binding</keyword>
<proteinExistence type="inferred from homology"/>
<evidence type="ECO:0000313" key="4">
    <source>
        <dbReference type="Proteomes" id="UP000254792"/>
    </source>
</evidence>
<dbReference type="OrthoDB" id="9801938at2"/>
<dbReference type="Pfam" id="PF01812">
    <property type="entry name" value="5-FTHF_cyc-lig"/>
    <property type="match status" value="1"/>
</dbReference>
<dbReference type="AlphaFoldDB" id="A0A345Z3Y8"/>
<dbReference type="EC" id="6.3.3.2" evidence="2"/>
<dbReference type="EMBL" id="CP031376">
    <property type="protein sequence ID" value="AXK51317.1"/>
    <property type="molecule type" value="Genomic_DNA"/>
</dbReference>
<evidence type="ECO:0000313" key="3">
    <source>
        <dbReference type="EMBL" id="AXK51317.1"/>
    </source>
</evidence>
<dbReference type="RefSeq" id="WP_115558220.1">
    <property type="nucleotide sequence ID" value="NZ_CP031376.1"/>
</dbReference>
<protein>
    <recommendedName>
        <fullName evidence="2">5-formyltetrahydrofolate cyclo-ligase</fullName>
        <ecNumber evidence="2">6.3.3.2</ecNumber>
    </recommendedName>
</protein>